<dbReference type="AlphaFoldDB" id="A0A0F8Z993"/>
<feature type="non-terminal residue" evidence="1">
    <location>
        <position position="1"/>
    </location>
</feature>
<sequence length="186" mass="20067">TKTISTTNLIHIKQNRSLRLTGAPLATNLNLEVNGILYGDVETKTTGGNGTIVGSVIEKAEPKEMPDPAVFDSYVAKATTIPCPPSNDALEGVVLSPQSNPWGTPNPDGVYYIYAAKNLTIRGVRIHGTLVIRCAEGKKVIFEDAVFLHNYRSDHPALLGTHGIRMGYELQSVGLRIRGSSRRGQG</sequence>
<protein>
    <submittedName>
        <fullName evidence="1">Uncharacterized protein</fullName>
    </submittedName>
</protein>
<proteinExistence type="predicted"/>
<accession>A0A0F8Z993</accession>
<organism evidence="1">
    <name type="scientific">marine sediment metagenome</name>
    <dbReference type="NCBI Taxonomy" id="412755"/>
    <lineage>
        <taxon>unclassified sequences</taxon>
        <taxon>metagenomes</taxon>
        <taxon>ecological metagenomes</taxon>
    </lineage>
</organism>
<reference evidence="1" key="1">
    <citation type="journal article" date="2015" name="Nature">
        <title>Complex archaea that bridge the gap between prokaryotes and eukaryotes.</title>
        <authorList>
            <person name="Spang A."/>
            <person name="Saw J.H."/>
            <person name="Jorgensen S.L."/>
            <person name="Zaremba-Niedzwiedzka K."/>
            <person name="Martijn J."/>
            <person name="Lind A.E."/>
            <person name="van Eijk R."/>
            <person name="Schleper C."/>
            <person name="Guy L."/>
            <person name="Ettema T.J."/>
        </authorList>
    </citation>
    <scope>NUCLEOTIDE SEQUENCE</scope>
</reference>
<evidence type="ECO:0000313" key="1">
    <source>
        <dbReference type="EMBL" id="KKK62994.1"/>
    </source>
</evidence>
<gene>
    <name evidence="1" type="ORF">LCGC14_2998760</name>
</gene>
<name>A0A0F8Z993_9ZZZZ</name>
<comment type="caution">
    <text evidence="1">The sequence shown here is derived from an EMBL/GenBank/DDBJ whole genome shotgun (WGS) entry which is preliminary data.</text>
</comment>
<dbReference type="EMBL" id="LAZR01061728">
    <property type="protein sequence ID" value="KKK62994.1"/>
    <property type="molecule type" value="Genomic_DNA"/>
</dbReference>